<reference evidence="2" key="1">
    <citation type="submission" date="2015-07" db="EMBL/GenBank/DDBJ databases">
        <title>Discovery of a poly(ethylene terephthalate assimilation.</title>
        <authorList>
            <person name="Yoshida S."/>
            <person name="Hiraga K."/>
            <person name="Takehana T."/>
            <person name="Taniguchi I."/>
            <person name="Yamaji H."/>
            <person name="Maeda Y."/>
            <person name="Toyohara K."/>
            <person name="Miyamoto K."/>
            <person name="Kimura Y."/>
            <person name="Oda K."/>
        </authorList>
    </citation>
    <scope>NUCLEOTIDE SEQUENCE [LARGE SCALE GENOMIC DNA]</scope>
    <source>
        <strain evidence="2">NBRC 110686 / TISTR 2288 / 201-F6</strain>
    </source>
</reference>
<keyword evidence="1" id="KW-0808">Transferase</keyword>
<keyword evidence="2" id="KW-1185">Reference proteome</keyword>
<dbReference type="AlphaFoldDB" id="A0A0K8NUM9"/>
<dbReference type="GO" id="GO:0047569">
    <property type="term" value="F:3-oxoadipate CoA-transferase activity"/>
    <property type="evidence" value="ECO:0007669"/>
    <property type="project" value="UniProtKB-EC"/>
</dbReference>
<organism evidence="1 2">
    <name type="scientific">Piscinibacter sakaiensis</name>
    <name type="common">Ideonella sakaiensis</name>
    <dbReference type="NCBI Taxonomy" id="1547922"/>
    <lineage>
        <taxon>Bacteria</taxon>
        <taxon>Pseudomonadati</taxon>
        <taxon>Pseudomonadota</taxon>
        <taxon>Betaproteobacteria</taxon>
        <taxon>Burkholderiales</taxon>
        <taxon>Sphaerotilaceae</taxon>
        <taxon>Piscinibacter</taxon>
    </lineage>
</organism>
<name>A0A0K8NUM9_PISS1</name>
<dbReference type="Proteomes" id="UP000037660">
    <property type="component" value="Unassembled WGS sequence"/>
</dbReference>
<sequence>MIITVEELAARIPDGAHLAIPVDFNAFFSGAAMEVTRHLVRSGRRGLRLLVMPSNGMQADILIGAGCVREIECGAMLMPELGTPPRFAEAMRSGRLSVRDSTCPVIFHGLGAAEKGVPFIPIAGVLGSDVVSRRLDWKVVANPFDAAQDILLVPAIRPDIAVFHAPLADRHGNVWIGRRREIALLAHAAQQTLVTVERIVDEDLMNTPLYEDGTLSNLYVHAVAHCPGGSWPLDAGKDAPGDKQQQRAYFEAARTASGFARWMQDAFMPGVPA</sequence>
<evidence type="ECO:0000313" key="2">
    <source>
        <dbReference type="Proteomes" id="UP000037660"/>
    </source>
</evidence>
<dbReference type="SUPFAM" id="SSF100950">
    <property type="entry name" value="NagB/RpiA/CoA transferase-like"/>
    <property type="match status" value="1"/>
</dbReference>
<reference evidence="1 2" key="2">
    <citation type="journal article" date="2016" name="Science">
        <title>A bacterium that degrades and assimilates poly(ethylene terephthalate).</title>
        <authorList>
            <person name="Yoshida S."/>
            <person name="Hiraga K."/>
            <person name="Takehana T."/>
            <person name="Taniguchi I."/>
            <person name="Yamaji H."/>
            <person name="Maeda Y."/>
            <person name="Toyohara K."/>
            <person name="Miyamoto K."/>
            <person name="Kimura Y."/>
            <person name="Oda K."/>
        </authorList>
    </citation>
    <scope>NUCLEOTIDE SEQUENCE [LARGE SCALE GENOMIC DNA]</scope>
    <source>
        <strain evidence="2">NBRC 110686 / TISTR 2288 / 201-F6</strain>
    </source>
</reference>
<dbReference type="EMBL" id="BBYR01000006">
    <property type="protein sequence ID" value="GAP34097.1"/>
    <property type="molecule type" value="Genomic_DNA"/>
</dbReference>
<evidence type="ECO:0000313" key="1">
    <source>
        <dbReference type="EMBL" id="GAP34097.1"/>
    </source>
</evidence>
<gene>
    <name evidence="1" type="ORF">ISF6_3876</name>
</gene>
<protein>
    <submittedName>
        <fullName evidence="1">3-oxoadipate CoA-transferase, subunit A</fullName>
        <ecNumber evidence="1">2.8.3.6</ecNumber>
    </submittedName>
</protein>
<dbReference type="STRING" id="1547922.ISF6_3876"/>
<dbReference type="RefSeq" id="WP_054018237.1">
    <property type="nucleotide sequence ID" value="NZ_BBYR01000006.1"/>
</dbReference>
<dbReference type="SMART" id="SM00882">
    <property type="entry name" value="CoA_trans"/>
    <property type="match status" value="1"/>
</dbReference>
<dbReference type="InterPro" id="IPR004165">
    <property type="entry name" value="CoA_trans_fam_I"/>
</dbReference>
<dbReference type="Gene3D" id="3.40.1080.10">
    <property type="entry name" value="Glutaconate Coenzyme A-transferase"/>
    <property type="match status" value="1"/>
</dbReference>
<dbReference type="OrthoDB" id="9777193at2"/>
<dbReference type="Pfam" id="PF01144">
    <property type="entry name" value="CoA_trans"/>
    <property type="match status" value="1"/>
</dbReference>
<dbReference type="EC" id="2.8.3.6" evidence="1"/>
<comment type="caution">
    <text evidence="1">The sequence shown here is derived from an EMBL/GenBank/DDBJ whole genome shotgun (WGS) entry which is preliminary data.</text>
</comment>
<accession>A0A0K8NUM9</accession>
<dbReference type="Gene3D" id="3.30.30.40">
    <property type="match status" value="1"/>
</dbReference>
<proteinExistence type="predicted"/>
<dbReference type="InterPro" id="IPR037171">
    <property type="entry name" value="NagB/RpiA_transferase-like"/>
</dbReference>